<keyword evidence="8" id="KW-0614">Plasmid</keyword>
<dbReference type="Pfam" id="PF00871">
    <property type="entry name" value="Acetate_kinase"/>
    <property type="match status" value="1"/>
</dbReference>
<keyword evidence="2 6" id="KW-0808">Transferase</keyword>
<dbReference type="GO" id="GO:0006083">
    <property type="term" value="P:acetate metabolic process"/>
    <property type="evidence" value="ECO:0007669"/>
    <property type="project" value="TreeGrafter"/>
</dbReference>
<dbReference type="InterPro" id="IPR004372">
    <property type="entry name" value="Ac/propionate_kinase"/>
</dbReference>
<dbReference type="KEGG" id="pna:Pnap_4526"/>
<organism evidence="8 9">
    <name type="scientific">Polaromonas naphthalenivorans (strain CJ2)</name>
    <dbReference type="NCBI Taxonomy" id="365044"/>
    <lineage>
        <taxon>Bacteria</taxon>
        <taxon>Pseudomonadati</taxon>
        <taxon>Pseudomonadota</taxon>
        <taxon>Betaproteobacteria</taxon>
        <taxon>Burkholderiales</taxon>
        <taxon>Comamonadaceae</taxon>
        <taxon>Polaromonas</taxon>
    </lineage>
</organism>
<dbReference type="PROSITE" id="PS01076">
    <property type="entry name" value="ACETATE_KINASE_2"/>
    <property type="match status" value="1"/>
</dbReference>
<dbReference type="InterPro" id="IPR023865">
    <property type="entry name" value="Aliphatic_acid_kinase_CS"/>
</dbReference>
<dbReference type="eggNOG" id="COG0282">
    <property type="taxonomic scope" value="Bacteria"/>
</dbReference>
<feature type="active site" description="Proton donor/acceptor" evidence="6">
    <location>
        <position position="120"/>
    </location>
</feature>
<feature type="binding site" evidence="6">
    <location>
        <position position="14"/>
    </location>
    <ligand>
        <name>ATP</name>
        <dbReference type="ChEBI" id="CHEBI:30616"/>
    </ligand>
</feature>
<dbReference type="InterPro" id="IPR008300">
    <property type="entry name" value="PTAC"/>
</dbReference>
<keyword evidence="6" id="KW-0460">Magnesium</keyword>
<dbReference type="InterPro" id="IPR043129">
    <property type="entry name" value="ATPase_NBD"/>
</dbReference>
<keyword evidence="4 6" id="KW-0418">Kinase</keyword>
<feature type="site" description="Transition state stabilizer" evidence="6">
    <location>
        <position position="212"/>
    </location>
</feature>
<sequence>MRILVINAGSSSVKFSVFDMDTQTTRFKHEIEIGTIGFKATLAQIPVALVEAGETRIDAIGHRVAHGGEHFRDATLVDDDVIAAIEVLAPLAPLHNPPALYGIETGRIYWPNAPQIAVFDTAFHASIPACAHTYAVPQAWRKAGLRRYGFHGTSHKYVMERVAQELKASTRDLRIISCHLGNGASVCAIDRGVSVDTSMGVTALEGLVMGSRSGDVDPGIFGYLQRSLALSIDEIENALYHESGLTALSGLGNDMRRIETAAAEADPQAQLALNVFAYRARKYIGAYAAAMGGCDVLAFTGGIGENSASMRRRICDRLEFLGLYLDEDRNSSVKLDGFAAPQIQQPHSRIRVIVTQTREQWMIAKEVHRFLSVQADKRPDQLPPAIPVAVSAHHVHLTQASVEALFGAGCQLTKQRDLSQAGAWTAVETVNVIGPRGIIRSVRVLGPCRRSNQIEVSATETFTLGIEAPVRISGDTADTPTLTLEGPAGRLQTNGLIVAQRHIHMQPEDAKRFGLADRDLVDVAIDSPPRTTVFRDVAVRIDPQFKLEMHIDTDEANAAAISHGGDGDLMLTLCHARLTACKPVRNIFITTES</sequence>
<accession>A1VVX1</accession>
<dbReference type="EMBL" id="CP000531">
    <property type="protein sequence ID" value="ABM39799.1"/>
    <property type="molecule type" value="Genomic_DNA"/>
</dbReference>
<dbReference type="GO" id="GO:0016747">
    <property type="term" value="F:acyltransferase activity, transferring groups other than amino-acyl groups"/>
    <property type="evidence" value="ECO:0007669"/>
    <property type="project" value="InterPro"/>
</dbReference>
<evidence type="ECO:0000256" key="2">
    <source>
        <dbReference type="ARBA" id="ARBA00022679"/>
    </source>
</evidence>
<feature type="site" description="Transition state stabilizer" evidence="6">
    <location>
        <position position="151"/>
    </location>
</feature>
<keyword evidence="6" id="KW-0963">Cytoplasm</keyword>
<evidence type="ECO:0000313" key="9">
    <source>
        <dbReference type="Proteomes" id="UP000000644"/>
    </source>
</evidence>
<keyword evidence="6" id="KW-0479">Metal-binding</keyword>
<evidence type="ECO:0000256" key="7">
    <source>
        <dbReference type="RuleBase" id="RU003835"/>
    </source>
</evidence>
<dbReference type="GO" id="GO:0005524">
    <property type="term" value="F:ATP binding"/>
    <property type="evidence" value="ECO:0007669"/>
    <property type="project" value="UniProtKB-KW"/>
</dbReference>
<comment type="subunit">
    <text evidence="6">Homodimer.</text>
</comment>
<dbReference type="AlphaFoldDB" id="A1VVX1"/>
<feature type="binding site" evidence="6">
    <location>
        <position position="63"/>
    </location>
    <ligand>
        <name>substrate</name>
    </ligand>
</feature>
<name>A1VVX1_POLNA</name>
<dbReference type="NCBIfam" id="NF011652">
    <property type="entry name" value="PRK15070.1"/>
    <property type="match status" value="1"/>
</dbReference>
<geneLocation type="plasmid" evidence="8 9">
    <name>pPNAP02</name>
</geneLocation>
<comment type="pathway">
    <text evidence="6">Metabolic intermediate biosynthesis; acetyl-CoA biosynthesis; acetyl-CoA from acetate: step 1/2.</text>
</comment>
<dbReference type="HOGENOM" id="CLU_020352_3_0_4"/>
<dbReference type="InterPro" id="IPR000890">
    <property type="entry name" value="Aliphatic_acid_kin_short-chain"/>
</dbReference>
<evidence type="ECO:0000256" key="3">
    <source>
        <dbReference type="ARBA" id="ARBA00022741"/>
    </source>
</evidence>
<dbReference type="HAMAP" id="MF_00020">
    <property type="entry name" value="Acetate_kinase"/>
    <property type="match status" value="1"/>
</dbReference>
<dbReference type="RefSeq" id="WP_011798166.1">
    <property type="nucleotide sequence ID" value="NC_008758.1"/>
</dbReference>
<dbReference type="PANTHER" id="PTHR21060:SF15">
    <property type="entry name" value="ACETATE KINASE-RELATED"/>
    <property type="match status" value="1"/>
</dbReference>
<keyword evidence="5 6" id="KW-0067">ATP-binding</keyword>
<feature type="binding site" evidence="6">
    <location>
        <begin position="179"/>
        <end position="183"/>
    </location>
    <ligand>
        <name>ATP</name>
        <dbReference type="ChEBI" id="CHEBI:30616"/>
    </ligand>
</feature>
<comment type="similarity">
    <text evidence="1 6 7">Belongs to the acetokinase family.</text>
</comment>
<proteinExistence type="inferred from homology"/>
<gene>
    <name evidence="6" type="primary">ackA</name>
    <name evidence="8" type="ordered locus">Pnap_4526</name>
</gene>
<dbReference type="GO" id="GO:0006085">
    <property type="term" value="P:acetyl-CoA biosynthetic process"/>
    <property type="evidence" value="ECO:0007669"/>
    <property type="project" value="UniProtKB-UniRule"/>
</dbReference>
<dbReference type="GO" id="GO:0051144">
    <property type="term" value="P:1,2-propanediol catabolic process"/>
    <property type="evidence" value="ECO:0007669"/>
    <property type="project" value="UniProtKB-UniPathway"/>
</dbReference>
<feature type="binding site" evidence="6">
    <location>
        <begin position="254"/>
        <end position="256"/>
    </location>
    <ligand>
        <name>ATP</name>
        <dbReference type="ChEBI" id="CHEBI:30616"/>
    </ligand>
</feature>
<evidence type="ECO:0000256" key="6">
    <source>
        <dbReference type="HAMAP-Rule" id="MF_00020"/>
    </source>
</evidence>
<dbReference type="SUPFAM" id="SSF53067">
    <property type="entry name" value="Actin-like ATPase domain"/>
    <property type="match status" value="2"/>
</dbReference>
<dbReference type="UniPathway" id="UPA00621"/>
<dbReference type="GO" id="GO:0008776">
    <property type="term" value="F:acetate kinase activity"/>
    <property type="evidence" value="ECO:0007669"/>
    <property type="project" value="UniProtKB-UniRule"/>
</dbReference>
<comment type="function">
    <text evidence="6">Catalyzes the formation of acetyl phosphate from acetate and ATP. Can also catalyze the reverse reaction.</text>
</comment>
<evidence type="ECO:0000313" key="8">
    <source>
        <dbReference type="EMBL" id="ABM39799.1"/>
    </source>
</evidence>
<dbReference type="UniPathway" id="UPA00340">
    <property type="reaction ID" value="UER00458"/>
</dbReference>
<dbReference type="Proteomes" id="UP000000644">
    <property type="component" value="Plasmid pPNAP02"/>
</dbReference>
<evidence type="ECO:0000256" key="4">
    <source>
        <dbReference type="ARBA" id="ARBA00022777"/>
    </source>
</evidence>
<feature type="binding site" evidence="6">
    <location>
        <begin position="302"/>
        <end position="306"/>
    </location>
    <ligand>
        <name>ATP</name>
        <dbReference type="ChEBI" id="CHEBI:30616"/>
    </ligand>
</feature>
<dbReference type="GO" id="GO:0000287">
    <property type="term" value="F:magnesium ion binding"/>
    <property type="evidence" value="ECO:0007669"/>
    <property type="project" value="UniProtKB-UniRule"/>
</dbReference>
<dbReference type="Pfam" id="PF06130">
    <property type="entry name" value="PTAC"/>
    <property type="match status" value="1"/>
</dbReference>
<dbReference type="Gene3D" id="3.30.420.40">
    <property type="match status" value="3"/>
</dbReference>
<dbReference type="CDD" id="cd24010">
    <property type="entry name" value="ASKHA_NBD_AcK_PK"/>
    <property type="match status" value="1"/>
</dbReference>
<dbReference type="PROSITE" id="PS01075">
    <property type="entry name" value="ACETATE_KINASE_1"/>
    <property type="match status" value="1"/>
</dbReference>
<dbReference type="GO" id="GO:0005737">
    <property type="term" value="C:cytoplasm"/>
    <property type="evidence" value="ECO:0007669"/>
    <property type="project" value="UniProtKB-SubCell"/>
</dbReference>
<feature type="binding site" evidence="6">
    <location>
        <position position="7"/>
    </location>
    <ligand>
        <name>Mg(2+)</name>
        <dbReference type="ChEBI" id="CHEBI:18420"/>
    </ligand>
</feature>
<dbReference type="EC" id="2.7.2.1" evidence="6"/>
<dbReference type="PRINTS" id="PR00471">
    <property type="entry name" value="ACETATEKNASE"/>
</dbReference>
<comment type="cofactor">
    <cofactor evidence="6">
        <name>Mg(2+)</name>
        <dbReference type="ChEBI" id="CHEBI:18420"/>
    </cofactor>
    <cofactor evidence="6">
        <name>Mn(2+)</name>
        <dbReference type="ChEBI" id="CHEBI:29035"/>
    </cofactor>
    <text evidence="6">Mg(2+). Can also accept Mn(2+).</text>
</comment>
<reference evidence="9" key="1">
    <citation type="journal article" date="2009" name="Environ. Microbiol.">
        <title>The genome of Polaromonas naphthalenivorans strain CJ2, isolated from coal tar-contaminated sediment, reveals physiological and metabolic versatility and evolution through extensive horizontal gene transfer.</title>
        <authorList>
            <person name="Yagi J.M."/>
            <person name="Sims D."/>
            <person name="Brettin T."/>
            <person name="Bruce D."/>
            <person name="Madsen E.L."/>
        </authorList>
    </citation>
    <scope>NUCLEOTIDE SEQUENCE [LARGE SCALE GENOMIC DNA]</scope>
    <source>
        <strain evidence="9">CJ2</strain>
        <plasmid evidence="9">Plasmid pPNAP02</plasmid>
    </source>
</reference>
<dbReference type="OrthoDB" id="9802453at2"/>
<evidence type="ECO:0000256" key="5">
    <source>
        <dbReference type="ARBA" id="ARBA00022840"/>
    </source>
</evidence>
<dbReference type="NCBIfam" id="TIGR00016">
    <property type="entry name" value="ackA"/>
    <property type="match status" value="1"/>
</dbReference>
<feature type="binding site" evidence="6">
    <location>
        <position position="359"/>
    </location>
    <ligand>
        <name>Mg(2+)</name>
        <dbReference type="ChEBI" id="CHEBI:18420"/>
    </ligand>
</feature>
<keyword evidence="3 6" id="KW-0547">Nucleotide-binding</keyword>
<dbReference type="PANTHER" id="PTHR21060">
    <property type="entry name" value="ACETATE KINASE"/>
    <property type="match status" value="1"/>
</dbReference>
<comment type="catalytic activity">
    <reaction evidence="6">
        <text>acetate + ATP = acetyl phosphate + ADP</text>
        <dbReference type="Rhea" id="RHEA:11352"/>
        <dbReference type="ChEBI" id="CHEBI:22191"/>
        <dbReference type="ChEBI" id="CHEBI:30089"/>
        <dbReference type="ChEBI" id="CHEBI:30616"/>
        <dbReference type="ChEBI" id="CHEBI:456216"/>
        <dbReference type="EC" id="2.7.2.1"/>
    </reaction>
</comment>
<keyword evidence="9" id="KW-1185">Reference proteome</keyword>
<evidence type="ECO:0000256" key="1">
    <source>
        <dbReference type="ARBA" id="ARBA00008748"/>
    </source>
</evidence>
<protein>
    <recommendedName>
        <fullName evidence="6">Acetate kinase</fullName>
        <ecNumber evidence="6">2.7.2.1</ecNumber>
    </recommendedName>
    <alternativeName>
        <fullName evidence="6">Acetokinase</fullName>
    </alternativeName>
</protein>
<comment type="subcellular location">
    <subcellularLocation>
        <location evidence="6">Cytoplasm</location>
    </subcellularLocation>
</comment>